<dbReference type="AlphaFoldDB" id="A0A3E1K7I6"/>
<sequence length="154" mass="17334">MSQQDTDTDAPNGGERIETGLRKGIRAYFDVDDITIGFWGSTWSGREIVTVEDREVSRSRNMRFVSEHEFSHAGVDYRIVFRVLSLWRGEVRIELYRNGELIDSDQASNSQLGIDPKTGEFSWRRLAWKLAPFFLVGMVAGAAGAFLIDLLTGG</sequence>
<evidence type="ECO:0000313" key="2">
    <source>
        <dbReference type="EMBL" id="RFF29647.1"/>
    </source>
</evidence>
<proteinExistence type="predicted"/>
<keyword evidence="1" id="KW-0812">Transmembrane</keyword>
<evidence type="ECO:0000313" key="3">
    <source>
        <dbReference type="Proteomes" id="UP000260351"/>
    </source>
</evidence>
<keyword evidence="1" id="KW-0472">Membrane</keyword>
<protein>
    <submittedName>
        <fullName evidence="2">Uncharacterized protein</fullName>
    </submittedName>
</protein>
<name>A0A3E1K7I6_9GAMM</name>
<reference evidence="2 3" key="1">
    <citation type="submission" date="2018-08" db="EMBL/GenBank/DDBJ databases">
        <title>Wenzhouxiangella salilacus sp. nov., a novel bacterium isolated from a saline lake in Xinjiang Province, China.</title>
        <authorList>
            <person name="Han S."/>
        </authorList>
    </citation>
    <scope>NUCLEOTIDE SEQUENCE [LARGE SCALE GENOMIC DNA]</scope>
    <source>
        <strain evidence="2 3">XDB06</strain>
    </source>
</reference>
<gene>
    <name evidence="2" type="ORF">DZC52_11150</name>
</gene>
<dbReference type="OrthoDB" id="6228646at2"/>
<keyword evidence="1" id="KW-1133">Transmembrane helix</keyword>
<dbReference type="EMBL" id="QUZK01000042">
    <property type="protein sequence ID" value="RFF29647.1"/>
    <property type="molecule type" value="Genomic_DNA"/>
</dbReference>
<dbReference type="RefSeq" id="WP_116651230.1">
    <property type="nucleotide sequence ID" value="NZ_QUZK01000042.1"/>
</dbReference>
<accession>A0A3E1K7I6</accession>
<feature type="transmembrane region" description="Helical" evidence="1">
    <location>
        <begin position="126"/>
        <end position="148"/>
    </location>
</feature>
<evidence type="ECO:0000256" key="1">
    <source>
        <dbReference type="SAM" id="Phobius"/>
    </source>
</evidence>
<organism evidence="2 3">
    <name type="scientific">Wenzhouxiangella sediminis</name>
    <dbReference type="NCBI Taxonomy" id="1792836"/>
    <lineage>
        <taxon>Bacteria</taxon>
        <taxon>Pseudomonadati</taxon>
        <taxon>Pseudomonadota</taxon>
        <taxon>Gammaproteobacteria</taxon>
        <taxon>Chromatiales</taxon>
        <taxon>Wenzhouxiangellaceae</taxon>
        <taxon>Wenzhouxiangella</taxon>
    </lineage>
</organism>
<dbReference type="Proteomes" id="UP000260351">
    <property type="component" value="Unassembled WGS sequence"/>
</dbReference>
<keyword evidence="3" id="KW-1185">Reference proteome</keyword>
<comment type="caution">
    <text evidence="2">The sequence shown here is derived from an EMBL/GenBank/DDBJ whole genome shotgun (WGS) entry which is preliminary data.</text>
</comment>